<evidence type="ECO:0000256" key="5">
    <source>
        <dbReference type="SAM" id="MobiDB-lite"/>
    </source>
</evidence>
<dbReference type="InterPro" id="IPR020568">
    <property type="entry name" value="Ribosomal_Su5_D2-typ_SF"/>
</dbReference>
<organism evidence="7">
    <name type="scientific">Chaetoceros debilis</name>
    <dbReference type="NCBI Taxonomy" id="122233"/>
    <lineage>
        <taxon>Eukaryota</taxon>
        <taxon>Sar</taxon>
        <taxon>Stramenopiles</taxon>
        <taxon>Ochrophyta</taxon>
        <taxon>Bacillariophyta</taxon>
        <taxon>Coscinodiscophyceae</taxon>
        <taxon>Chaetocerotophycidae</taxon>
        <taxon>Chaetocerotales</taxon>
        <taxon>Chaetocerotaceae</taxon>
        <taxon>Chaetoceros</taxon>
    </lineage>
</organism>
<dbReference type="InterPro" id="IPR031157">
    <property type="entry name" value="G_TR_CS"/>
</dbReference>
<feature type="region of interest" description="Disordered" evidence="5">
    <location>
        <begin position="538"/>
        <end position="568"/>
    </location>
</feature>
<proteinExistence type="predicted"/>
<dbReference type="Pfam" id="PF03144">
    <property type="entry name" value="GTP_EFTU_D2"/>
    <property type="match status" value="1"/>
</dbReference>
<dbReference type="InterPro" id="IPR014721">
    <property type="entry name" value="Ribsml_uS5_D2-typ_fold_subgr"/>
</dbReference>
<feature type="compositionally biased region" description="Gly residues" evidence="5">
    <location>
        <begin position="369"/>
        <end position="383"/>
    </location>
</feature>
<dbReference type="Pfam" id="PF14492">
    <property type="entry name" value="EFG_III"/>
    <property type="match status" value="1"/>
</dbReference>
<dbReference type="GO" id="GO:0032543">
    <property type="term" value="P:mitochondrial translation"/>
    <property type="evidence" value="ECO:0007669"/>
    <property type="project" value="TreeGrafter"/>
</dbReference>
<dbReference type="Pfam" id="PF00679">
    <property type="entry name" value="EFG_C"/>
    <property type="match status" value="1"/>
</dbReference>
<protein>
    <recommendedName>
        <fullName evidence="6">Tr-type G domain-containing protein</fullName>
    </recommendedName>
</protein>
<accession>A0A7S3Q3E0</accession>
<comment type="subcellular location">
    <subcellularLocation>
        <location evidence="1">Plastid</location>
        <location evidence="1">Chloroplast</location>
    </subcellularLocation>
</comment>
<feature type="compositionally biased region" description="Low complexity" evidence="5">
    <location>
        <begin position="355"/>
        <end position="368"/>
    </location>
</feature>
<dbReference type="Gene3D" id="3.30.70.870">
    <property type="entry name" value="Elongation Factor G (Translational Gtpase), domain 3"/>
    <property type="match status" value="1"/>
</dbReference>
<keyword evidence="3" id="KW-0648">Protein biosynthesis</keyword>
<dbReference type="Gene3D" id="3.30.70.240">
    <property type="match status" value="1"/>
</dbReference>
<dbReference type="PRINTS" id="PR00315">
    <property type="entry name" value="ELONGATNFCT"/>
</dbReference>
<feature type="compositionally biased region" description="Basic and acidic residues" evidence="5">
    <location>
        <begin position="284"/>
        <end position="293"/>
    </location>
</feature>
<dbReference type="Gene3D" id="3.30.230.10">
    <property type="match status" value="1"/>
</dbReference>
<dbReference type="InterPro" id="IPR041095">
    <property type="entry name" value="EFG_II"/>
</dbReference>
<dbReference type="PROSITE" id="PS00301">
    <property type="entry name" value="G_TR_1"/>
    <property type="match status" value="1"/>
</dbReference>
<feature type="region of interest" description="Disordered" evidence="5">
    <location>
        <begin position="278"/>
        <end position="308"/>
    </location>
</feature>
<dbReference type="InterPro" id="IPR035649">
    <property type="entry name" value="EFG_V"/>
</dbReference>
<dbReference type="GO" id="GO:0003924">
    <property type="term" value="F:GTPase activity"/>
    <property type="evidence" value="ECO:0007669"/>
    <property type="project" value="InterPro"/>
</dbReference>
<dbReference type="InterPro" id="IPR004161">
    <property type="entry name" value="EFTu-like_2"/>
</dbReference>
<dbReference type="InterPro" id="IPR035647">
    <property type="entry name" value="EFG_III/V"/>
</dbReference>
<dbReference type="Pfam" id="PF00009">
    <property type="entry name" value="GTP_EFTU"/>
    <property type="match status" value="1"/>
</dbReference>
<name>A0A7S3Q3E0_9STRA</name>
<dbReference type="InterPro" id="IPR000795">
    <property type="entry name" value="T_Tr_GTP-bd_dom"/>
</dbReference>
<dbReference type="EMBL" id="HBIO01011710">
    <property type="protein sequence ID" value="CAE0464273.1"/>
    <property type="molecule type" value="Transcribed_RNA"/>
</dbReference>
<feature type="domain" description="Tr-type G" evidence="6">
    <location>
        <begin position="137"/>
        <end position="539"/>
    </location>
</feature>
<dbReference type="SUPFAM" id="SSF54211">
    <property type="entry name" value="Ribosomal protein S5 domain 2-like"/>
    <property type="match status" value="1"/>
</dbReference>
<dbReference type="PANTHER" id="PTHR43261:SF1">
    <property type="entry name" value="RIBOSOME-RELEASING FACTOR 2, MITOCHONDRIAL"/>
    <property type="match status" value="1"/>
</dbReference>
<dbReference type="InterPro" id="IPR027417">
    <property type="entry name" value="P-loop_NTPase"/>
</dbReference>
<dbReference type="GO" id="GO:0032790">
    <property type="term" value="P:ribosome disassembly"/>
    <property type="evidence" value="ECO:0007669"/>
    <property type="project" value="TreeGrafter"/>
</dbReference>
<evidence type="ECO:0000256" key="1">
    <source>
        <dbReference type="ARBA" id="ARBA00004229"/>
    </source>
</evidence>
<dbReference type="SMART" id="SM00838">
    <property type="entry name" value="EFG_C"/>
    <property type="match status" value="1"/>
</dbReference>
<dbReference type="GO" id="GO:0005739">
    <property type="term" value="C:mitochondrion"/>
    <property type="evidence" value="ECO:0007669"/>
    <property type="project" value="TreeGrafter"/>
</dbReference>
<dbReference type="NCBIfam" id="TIGR00231">
    <property type="entry name" value="small_GTP"/>
    <property type="match status" value="1"/>
</dbReference>
<dbReference type="AlphaFoldDB" id="A0A7S3Q3E0"/>
<dbReference type="GO" id="GO:0005525">
    <property type="term" value="F:GTP binding"/>
    <property type="evidence" value="ECO:0007669"/>
    <property type="project" value="UniProtKB-KW"/>
</dbReference>
<keyword evidence="4" id="KW-0342">GTP-binding</keyword>
<evidence type="ECO:0000313" key="7">
    <source>
        <dbReference type="EMBL" id="CAE0464273.1"/>
    </source>
</evidence>
<dbReference type="PANTHER" id="PTHR43261">
    <property type="entry name" value="TRANSLATION ELONGATION FACTOR G-RELATED"/>
    <property type="match status" value="1"/>
</dbReference>
<evidence type="ECO:0000256" key="3">
    <source>
        <dbReference type="ARBA" id="ARBA00022917"/>
    </source>
</evidence>
<feature type="compositionally biased region" description="Basic and acidic residues" evidence="5">
    <location>
        <begin position="727"/>
        <end position="737"/>
    </location>
</feature>
<feature type="region of interest" description="Disordered" evidence="5">
    <location>
        <begin position="91"/>
        <end position="122"/>
    </location>
</feature>
<dbReference type="InterPro" id="IPR009000">
    <property type="entry name" value="Transl_B-barrel_sf"/>
</dbReference>
<evidence type="ECO:0000256" key="2">
    <source>
        <dbReference type="ARBA" id="ARBA00022741"/>
    </source>
</evidence>
<gene>
    <name evidence="7" type="ORF">CDEB00056_LOCUS9114</name>
</gene>
<feature type="region of interest" description="Disordered" evidence="5">
    <location>
        <begin position="355"/>
        <end position="384"/>
    </location>
</feature>
<dbReference type="SUPFAM" id="SSF52540">
    <property type="entry name" value="P-loop containing nucleoside triphosphate hydrolases"/>
    <property type="match status" value="2"/>
</dbReference>
<sequence>MIRSLSKSSSSLSSCRALFNLRARTHKVNRPNNAVICSFTDNVERFRLFSSNFPSTTSTRNRPLHLHLHATTTTAIRHVNGLLDRDLLDHHYPTPTTSRSTRRRFQSTATNSNSNPNPNPDTFLYPPHHSPSIQRLTHLRNIGVFAHVDAGKTTVTERMIALAGIVHRAGSVDGGNTVTDFLPAERERGITIQSAAIKFGWKWHNSSAGDNGNDGDGDGDDEVTIQLIDTPGHVDFSVEVNRSVAVLDGAVLVVDAVAGVQAQTETVWRAMTSTKVRMNNHDNTGAHEKKNDNNGENGGHNGGRGRGHEPLPCIAFINKMDKEGCNFGQAMKTIQYKLPGANPVAMQIPLFQVGSSSTTTTTTSTSSDSGGGGEGRNKGGGRYLPGNILAVPPTDLTMNGEALANGHFVGVVDLIEMRAVIWPDVTSSSVNDVEECIPDIYNLNGNGDIQEGELGEEGQVITAARQARQDLIASLADHDEGMEEYFLLEEDPPTEELRRALRHATMKRKIVPVMAGAALKGKGVEPLLDGMADLLPSPLHRNSPVLSRHDENSNNKNHTGKGKQKKVNATTCKPALESASGSASATGSIPFGNPLHPSLLALAFKVVHMKGRGGSGDGRVVFARIYSGILKTGDNVQIMSPDVPGTENMNSRKGGQKMEKVRTERVGGMLELAGGRFDTLTGDDAICYSGEVCALVGLKSVVTGDTLLLPSNHQGSSSKGKKKKKKQNFEQDDKSSEFELTPQNACLDGVGSPKPVLTVRVEAESAEQQSALIQALHLLVVEDPSLKVEETGAVTLLSGLGELHIEVVVDRLQREYGLSVWIGKPSVAYREQVRDVIETNGLVDYDRTVGNTRMQARVHLRLEPLSSHDNHDEGDGDNCMLPMDPVVTIGSKVKKFLGFNDEISDEKLALQSDIIHALISGCKGAMKRGPNGGYEMANTQCHIIDIDAEGGVPALSALPGAIRAASATILTSTLMEQKQSCAVLEPTMSVEVSAPSDMVGAVLSDMTSRRGTIGEVVMGNNDDGTGTGGSIDVALAQSKALMHGQVPLAEILGYASTLRSITAGEGAFSAEYKGHSACDHL</sequence>
<evidence type="ECO:0000259" key="6">
    <source>
        <dbReference type="PROSITE" id="PS51722"/>
    </source>
</evidence>
<keyword evidence="2" id="KW-0547">Nucleotide-binding</keyword>
<dbReference type="GO" id="GO:0009507">
    <property type="term" value="C:chloroplast"/>
    <property type="evidence" value="ECO:0007669"/>
    <property type="project" value="UniProtKB-SubCell"/>
</dbReference>
<dbReference type="InterPro" id="IPR000640">
    <property type="entry name" value="EFG_V-like"/>
</dbReference>
<dbReference type="Gene3D" id="3.40.50.300">
    <property type="entry name" value="P-loop containing nucleotide triphosphate hydrolases"/>
    <property type="match status" value="1"/>
</dbReference>
<reference evidence="7" key="1">
    <citation type="submission" date="2021-01" db="EMBL/GenBank/DDBJ databases">
        <authorList>
            <person name="Corre E."/>
            <person name="Pelletier E."/>
            <person name="Niang G."/>
            <person name="Scheremetjew M."/>
            <person name="Finn R."/>
            <person name="Kale V."/>
            <person name="Holt S."/>
            <person name="Cochrane G."/>
            <person name="Meng A."/>
            <person name="Brown T."/>
            <person name="Cohen L."/>
        </authorList>
    </citation>
    <scope>NUCLEOTIDE SEQUENCE</scope>
    <source>
        <strain evidence="7">MM31A-1</strain>
    </source>
</reference>
<evidence type="ECO:0000256" key="4">
    <source>
        <dbReference type="ARBA" id="ARBA00023134"/>
    </source>
</evidence>
<dbReference type="CDD" id="cd03713">
    <property type="entry name" value="EFG_mtEFG_C"/>
    <property type="match status" value="1"/>
</dbReference>
<feature type="region of interest" description="Disordered" evidence="5">
    <location>
        <begin position="709"/>
        <end position="741"/>
    </location>
</feature>
<dbReference type="PROSITE" id="PS51722">
    <property type="entry name" value="G_TR_2"/>
    <property type="match status" value="1"/>
</dbReference>
<feature type="region of interest" description="Disordered" evidence="5">
    <location>
        <begin position="637"/>
        <end position="659"/>
    </location>
</feature>
<dbReference type="Gene3D" id="2.40.30.10">
    <property type="entry name" value="Translation factors"/>
    <property type="match status" value="1"/>
</dbReference>
<dbReference type="InterPro" id="IPR005225">
    <property type="entry name" value="Small_GTP-bd"/>
</dbReference>
<dbReference type="SUPFAM" id="SSF54980">
    <property type="entry name" value="EF-G C-terminal domain-like"/>
    <property type="match status" value="2"/>
</dbReference>
<dbReference type="SUPFAM" id="SSF50447">
    <property type="entry name" value="Translation proteins"/>
    <property type="match status" value="1"/>
</dbReference>